<evidence type="ECO:0000256" key="4">
    <source>
        <dbReference type="ARBA" id="ARBA00023242"/>
    </source>
</evidence>
<dbReference type="AlphaFoldDB" id="X6M7T5"/>
<sequence length="246" mass="28265">MNYIYESARVAIYVSVSTETSSNRSGMNMTQTDDNKMNSSKSAIDKDSMYQKQQQTGSEQMTSNSSKTEKRYILGQVTKVEKKGMDNDKVILVGVKDISDPTLEWTLPILACIPVPNLIDVNLNQRRLFDLNEHVLAVYPDTTCFYPGKVLEKPTRYKQKYKILFDNDDAHHDSTFHAKFISADLFQLACISQFHQPFHNVSQAKKKRKKDLKSLELMFALPKRSLHQLFPMRFQNCALSPLPFPE</sequence>
<dbReference type="InterPro" id="IPR047287">
    <property type="entry name" value="Tudor_SGF29_rpt2"/>
</dbReference>
<organism evidence="7 8">
    <name type="scientific">Reticulomyxa filosa</name>
    <dbReference type="NCBI Taxonomy" id="46433"/>
    <lineage>
        <taxon>Eukaryota</taxon>
        <taxon>Sar</taxon>
        <taxon>Rhizaria</taxon>
        <taxon>Retaria</taxon>
        <taxon>Foraminifera</taxon>
        <taxon>Monothalamids</taxon>
        <taxon>Reticulomyxidae</taxon>
        <taxon>Reticulomyxa</taxon>
    </lineage>
</organism>
<dbReference type="GO" id="GO:0005634">
    <property type="term" value="C:nucleus"/>
    <property type="evidence" value="ECO:0007669"/>
    <property type="project" value="UniProtKB-SubCell"/>
</dbReference>
<gene>
    <name evidence="7" type="ORF">RFI_27668</name>
</gene>
<evidence type="ECO:0000256" key="3">
    <source>
        <dbReference type="ARBA" id="ARBA00023163"/>
    </source>
</evidence>
<evidence type="ECO:0000313" key="7">
    <source>
        <dbReference type="EMBL" id="ETO09711.1"/>
    </source>
</evidence>
<evidence type="ECO:0000259" key="6">
    <source>
        <dbReference type="PROSITE" id="PS51518"/>
    </source>
</evidence>
<keyword evidence="4" id="KW-0539">Nucleus</keyword>
<dbReference type="Proteomes" id="UP000023152">
    <property type="component" value="Unassembled WGS sequence"/>
</dbReference>
<evidence type="ECO:0000313" key="8">
    <source>
        <dbReference type="Proteomes" id="UP000023152"/>
    </source>
</evidence>
<keyword evidence="8" id="KW-1185">Reference proteome</keyword>
<comment type="subcellular location">
    <subcellularLocation>
        <location evidence="1">Nucleus</location>
    </subcellularLocation>
</comment>
<dbReference type="Gene3D" id="2.30.30.140">
    <property type="match status" value="1"/>
</dbReference>
<feature type="domain" description="SGF29 C-terminal" evidence="6">
    <location>
        <begin position="50"/>
        <end position="210"/>
    </location>
</feature>
<dbReference type="PROSITE" id="PS51518">
    <property type="entry name" value="SGF29_C"/>
    <property type="match status" value="1"/>
</dbReference>
<dbReference type="GO" id="GO:0000124">
    <property type="term" value="C:SAGA complex"/>
    <property type="evidence" value="ECO:0007669"/>
    <property type="project" value="InterPro"/>
</dbReference>
<protein>
    <recommendedName>
        <fullName evidence="6">SGF29 C-terminal domain-containing protein</fullName>
    </recommendedName>
</protein>
<dbReference type="EMBL" id="ASPP01023940">
    <property type="protein sequence ID" value="ETO09711.1"/>
    <property type="molecule type" value="Genomic_DNA"/>
</dbReference>
<dbReference type="InterPro" id="IPR037802">
    <property type="entry name" value="SGF29"/>
</dbReference>
<dbReference type="Pfam" id="PF07039">
    <property type="entry name" value="SGF29_Tudor"/>
    <property type="match status" value="1"/>
</dbReference>
<evidence type="ECO:0000256" key="5">
    <source>
        <dbReference type="SAM" id="MobiDB-lite"/>
    </source>
</evidence>
<dbReference type="PANTHER" id="PTHR21539">
    <property type="entry name" value="SAGA-ASSOCIATED FACTOR 29"/>
    <property type="match status" value="1"/>
</dbReference>
<name>X6M7T5_RETFI</name>
<feature type="compositionally biased region" description="Polar residues" evidence="5">
    <location>
        <begin position="21"/>
        <end position="42"/>
    </location>
</feature>
<accession>X6M7T5</accession>
<dbReference type="PANTHER" id="PTHR21539:SF0">
    <property type="entry name" value="SAGA-ASSOCIATED FACTOR 29"/>
    <property type="match status" value="1"/>
</dbReference>
<keyword evidence="2" id="KW-0805">Transcription regulation</keyword>
<feature type="compositionally biased region" description="Polar residues" evidence="5">
    <location>
        <begin position="50"/>
        <end position="66"/>
    </location>
</feature>
<feature type="region of interest" description="Disordered" evidence="5">
    <location>
        <begin position="21"/>
        <end position="68"/>
    </location>
</feature>
<comment type="caution">
    <text evidence="7">The sequence shown here is derived from an EMBL/GenBank/DDBJ whole genome shotgun (WGS) entry which is preliminary data.</text>
</comment>
<evidence type="ECO:0000256" key="2">
    <source>
        <dbReference type="ARBA" id="ARBA00023015"/>
    </source>
</evidence>
<proteinExistence type="predicted"/>
<evidence type="ECO:0000256" key="1">
    <source>
        <dbReference type="ARBA" id="ARBA00004123"/>
    </source>
</evidence>
<dbReference type="OrthoDB" id="10265994at2759"/>
<keyword evidence="3" id="KW-0804">Transcription</keyword>
<dbReference type="InterPro" id="IPR010750">
    <property type="entry name" value="SGF29_tudor-like_dom"/>
</dbReference>
<reference evidence="7 8" key="1">
    <citation type="journal article" date="2013" name="Curr. Biol.">
        <title>The Genome of the Foraminiferan Reticulomyxa filosa.</title>
        <authorList>
            <person name="Glockner G."/>
            <person name="Hulsmann N."/>
            <person name="Schleicher M."/>
            <person name="Noegel A.A."/>
            <person name="Eichinger L."/>
            <person name="Gallinger C."/>
            <person name="Pawlowski J."/>
            <person name="Sierra R."/>
            <person name="Euteneuer U."/>
            <person name="Pillet L."/>
            <person name="Moustafa A."/>
            <person name="Platzer M."/>
            <person name="Groth M."/>
            <person name="Szafranski K."/>
            <person name="Schliwa M."/>
        </authorList>
    </citation>
    <scope>NUCLEOTIDE SEQUENCE [LARGE SCALE GENOMIC DNA]</scope>
</reference>
<dbReference type="CDD" id="cd20394">
    <property type="entry name" value="Tudor_SGF29_rpt2"/>
    <property type="match status" value="1"/>
</dbReference>